<dbReference type="AlphaFoldDB" id="A0A6H5HEK9"/>
<protein>
    <recommendedName>
        <fullName evidence="2">Glycoside hydrolase 35 catalytic domain-containing protein</fullName>
    </recommendedName>
</protein>
<sequence length="316" mass="36092">REENQLLYLSYLWKDQSSDTNNSFLPKIELIIVACRTTKWSERVVKTFKESNKLNKFKIGSVELPQIAKNATREKSHQEISSQNDKKTSDLFNLNLDNAQYFRSICIFTTEPVLKLFGPLRKVQPNGPLVNSEFYTGWLSYWGDPLSTVDTNNIIRTMRDLIEANVSFNCYMIHGGTNFGFTSESLPEQVLPPPLGWRPVLQHSGHIGKSGPARNCSRNHEREQLRERSQILTLALSGLVSQFQGCWCGNRHSRLLCYGTAENKALRRKITNFQQEEISVLAYTVINETPMPSTMKTGMNLTLIVENQGRQQPCQD</sequence>
<dbReference type="PANTHER" id="PTHR23421">
    <property type="entry name" value="BETA-GALACTOSIDASE RELATED"/>
    <property type="match status" value="1"/>
</dbReference>
<dbReference type="Pfam" id="PF01301">
    <property type="entry name" value="Glyco_hydro_35"/>
    <property type="match status" value="1"/>
</dbReference>
<feature type="domain" description="Glycoside hydrolase 35 catalytic" evidence="2">
    <location>
        <begin position="72"/>
        <end position="184"/>
    </location>
</feature>
<evidence type="ECO:0000259" key="2">
    <source>
        <dbReference type="Pfam" id="PF01301"/>
    </source>
</evidence>
<organism evidence="3 4">
    <name type="scientific">Nesidiocoris tenuis</name>
    <dbReference type="NCBI Taxonomy" id="355587"/>
    <lineage>
        <taxon>Eukaryota</taxon>
        <taxon>Metazoa</taxon>
        <taxon>Ecdysozoa</taxon>
        <taxon>Arthropoda</taxon>
        <taxon>Hexapoda</taxon>
        <taxon>Insecta</taxon>
        <taxon>Pterygota</taxon>
        <taxon>Neoptera</taxon>
        <taxon>Paraneoptera</taxon>
        <taxon>Hemiptera</taxon>
        <taxon>Heteroptera</taxon>
        <taxon>Panheteroptera</taxon>
        <taxon>Cimicomorpha</taxon>
        <taxon>Miridae</taxon>
        <taxon>Dicyphina</taxon>
        <taxon>Nesidiocoris</taxon>
    </lineage>
</organism>
<dbReference type="PRINTS" id="PR00742">
    <property type="entry name" value="GLHYDRLASE35"/>
</dbReference>
<dbReference type="InterPro" id="IPR001944">
    <property type="entry name" value="Glycoside_Hdrlase_35"/>
</dbReference>
<dbReference type="InterPro" id="IPR031330">
    <property type="entry name" value="Gly_Hdrlase_35_cat"/>
</dbReference>
<comment type="similarity">
    <text evidence="1">Belongs to the glycosyl hydrolase 35 family.</text>
</comment>
<proteinExistence type="inferred from homology"/>
<dbReference type="InterPro" id="IPR017853">
    <property type="entry name" value="GH"/>
</dbReference>
<dbReference type="SUPFAM" id="SSF51445">
    <property type="entry name" value="(Trans)glycosidases"/>
    <property type="match status" value="1"/>
</dbReference>
<dbReference type="GO" id="GO:0004553">
    <property type="term" value="F:hydrolase activity, hydrolyzing O-glycosyl compounds"/>
    <property type="evidence" value="ECO:0007669"/>
    <property type="project" value="InterPro"/>
</dbReference>
<keyword evidence="4" id="KW-1185">Reference proteome</keyword>
<accession>A0A6H5HEK9</accession>
<dbReference type="OrthoDB" id="1657402at2759"/>
<name>A0A6H5HEK9_9HEMI</name>
<dbReference type="Proteomes" id="UP000479000">
    <property type="component" value="Unassembled WGS sequence"/>
</dbReference>
<feature type="non-terminal residue" evidence="3">
    <location>
        <position position="1"/>
    </location>
</feature>
<gene>
    <name evidence="3" type="ORF">NTEN_LOCUS20053</name>
</gene>
<evidence type="ECO:0000313" key="4">
    <source>
        <dbReference type="Proteomes" id="UP000479000"/>
    </source>
</evidence>
<dbReference type="Gene3D" id="3.20.20.80">
    <property type="entry name" value="Glycosidases"/>
    <property type="match status" value="1"/>
</dbReference>
<dbReference type="EMBL" id="CADCXU010029395">
    <property type="protein sequence ID" value="CAB0015713.1"/>
    <property type="molecule type" value="Genomic_DNA"/>
</dbReference>
<evidence type="ECO:0000256" key="1">
    <source>
        <dbReference type="ARBA" id="ARBA00009809"/>
    </source>
</evidence>
<dbReference type="GO" id="GO:0005975">
    <property type="term" value="P:carbohydrate metabolic process"/>
    <property type="evidence" value="ECO:0007669"/>
    <property type="project" value="InterPro"/>
</dbReference>
<evidence type="ECO:0000313" key="3">
    <source>
        <dbReference type="EMBL" id="CAB0015713.1"/>
    </source>
</evidence>
<reference evidence="3 4" key="1">
    <citation type="submission" date="2020-02" db="EMBL/GenBank/DDBJ databases">
        <authorList>
            <person name="Ferguson B K."/>
        </authorList>
    </citation>
    <scope>NUCLEOTIDE SEQUENCE [LARGE SCALE GENOMIC DNA]</scope>
</reference>